<evidence type="ECO:0000313" key="3">
    <source>
        <dbReference type="Proteomes" id="UP001652445"/>
    </source>
</evidence>
<sequence>MQAALLPFPRSLQYYSRLRQMAVAFTTPGSPHRGCPRLVQDIRVVGLQWMLANRYSPGQAVYGNWWPWEIGAPLALTDTMLLTFG</sequence>
<dbReference type="InterPro" id="IPR008929">
    <property type="entry name" value="Chondroitin_lyas"/>
</dbReference>
<dbReference type="Pfam" id="PF08124">
    <property type="entry name" value="Lyase_8_N"/>
    <property type="match status" value="1"/>
</dbReference>
<dbReference type="EMBL" id="JAOQIO010000084">
    <property type="protein sequence ID" value="MCU6794538.1"/>
    <property type="molecule type" value="Genomic_DNA"/>
</dbReference>
<comment type="caution">
    <text evidence="2">The sequence shown here is derived from an EMBL/GenBank/DDBJ whole genome shotgun (WGS) entry which is preliminary data.</text>
</comment>
<evidence type="ECO:0000313" key="2">
    <source>
        <dbReference type="EMBL" id="MCU6794538.1"/>
    </source>
</evidence>
<gene>
    <name evidence="2" type="ORF">OB236_20725</name>
</gene>
<proteinExistence type="predicted"/>
<name>A0ABT2UIS3_9BACL</name>
<dbReference type="RefSeq" id="WP_262685923.1">
    <property type="nucleotide sequence ID" value="NZ_JAOQIO010000084.1"/>
</dbReference>
<dbReference type="InterPro" id="IPR012970">
    <property type="entry name" value="Lyase_8_alpha_N"/>
</dbReference>
<keyword evidence="3" id="KW-1185">Reference proteome</keyword>
<feature type="domain" description="Polysaccharide lyase 8 N-terminal alpha-helical" evidence="1">
    <location>
        <begin position="13"/>
        <end position="82"/>
    </location>
</feature>
<dbReference type="Gene3D" id="1.50.10.100">
    <property type="entry name" value="Chondroitin AC/alginate lyase"/>
    <property type="match status" value="1"/>
</dbReference>
<evidence type="ECO:0000259" key="1">
    <source>
        <dbReference type="Pfam" id="PF08124"/>
    </source>
</evidence>
<dbReference type="SUPFAM" id="SSF48230">
    <property type="entry name" value="Chondroitin AC/alginate lyase"/>
    <property type="match status" value="1"/>
</dbReference>
<organism evidence="2 3">
    <name type="scientific">Paenibacillus baimaensis</name>
    <dbReference type="NCBI Taxonomy" id="2982185"/>
    <lineage>
        <taxon>Bacteria</taxon>
        <taxon>Bacillati</taxon>
        <taxon>Bacillota</taxon>
        <taxon>Bacilli</taxon>
        <taxon>Bacillales</taxon>
        <taxon>Paenibacillaceae</taxon>
        <taxon>Paenibacillus</taxon>
    </lineage>
</organism>
<reference evidence="2 3" key="1">
    <citation type="submission" date="2022-09" db="EMBL/GenBank/DDBJ databases">
        <authorList>
            <person name="Han X.L."/>
            <person name="Wang Q."/>
            <person name="Lu T."/>
        </authorList>
    </citation>
    <scope>NUCLEOTIDE SEQUENCE [LARGE SCALE GENOMIC DNA]</scope>
    <source>
        <strain evidence="2 3">WQ 127069</strain>
    </source>
</reference>
<protein>
    <recommendedName>
        <fullName evidence="1">Polysaccharide lyase 8 N-terminal alpha-helical domain-containing protein</fullName>
    </recommendedName>
</protein>
<dbReference type="Proteomes" id="UP001652445">
    <property type="component" value="Unassembled WGS sequence"/>
</dbReference>
<accession>A0ABT2UIS3</accession>